<dbReference type="InterPro" id="IPR000700">
    <property type="entry name" value="PAS-assoc_C"/>
</dbReference>
<reference evidence="13 14" key="1">
    <citation type="submission" date="2024-09" db="EMBL/GenBank/DDBJ databases">
        <authorList>
            <person name="Sun Q."/>
            <person name="Mori K."/>
        </authorList>
    </citation>
    <scope>NUCLEOTIDE SEQUENCE [LARGE SCALE GENOMIC DNA]</scope>
    <source>
        <strain evidence="13 14">CECT 8622</strain>
    </source>
</reference>
<dbReference type="InterPro" id="IPR000014">
    <property type="entry name" value="PAS"/>
</dbReference>
<dbReference type="InterPro" id="IPR005467">
    <property type="entry name" value="His_kinase_dom"/>
</dbReference>
<dbReference type="EMBL" id="JBHMFC010000008">
    <property type="protein sequence ID" value="MFB9055574.1"/>
    <property type="molecule type" value="Genomic_DNA"/>
</dbReference>
<accession>A0ABV5F871</accession>
<evidence type="ECO:0000259" key="11">
    <source>
        <dbReference type="PROSITE" id="PS50113"/>
    </source>
</evidence>
<evidence type="ECO:0000313" key="14">
    <source>
        <dbReference type="Proteomes" id="UP001589585"/>
    </source>
</evidence>
<feature type="domain" description="PAC" evidence="11">
    <location>
        <begin position="511"/>
        <end position="563"/>
    </location>
</feature>
<keyword evidence="8" id="KW-0812">Transmembrane</keyword>
<dbReference type="PROSITE" id="PS50113">
    <property type="entry name" value="PAC"/>
    <property type="match status" value="1"/>
</dbReference>
<evidence type="ECO:0000256" key="8">
    <source>
        <dbReference type="SAM" id="Phobius"/>
    </source>
</evidence>
<dbReference type="InterPro" id="IPR050736">
    <property type="entry name" value="Sensor_HK_Regulatory"/>
</dbReference>
<evidence type="ECO:0000313" key="13">
    <source>
        <dbReference type="EMBL" id="MFB9055574.1"/>
    </source>
</evidence>
<feature type="domain" description="PAS" evidence="10">
    <location>
        <begin position="438"/>
        <end position="508"/>
    </location>
</feature>
<dbReference type="InterPro" id="IPR006189">
    <property type="entry name" value="CHASE_dom"/>
</dbReference>
<dbReference type="InterPro" id="IPR003661">
    <property type="entry name" value="HisK_dim/P_dom"/>
</dbReference>
<dbReference type="Pfam" id="PF08447">
    <property type="entry name" value="PAS_3"/>
    <property type="match status" value="2"/>
</dbReference>
<dbReference type="InterPro" id="IPR036097">
    <property type="entry name" value="HisK_dim/P_sf"/>
</dbReference>
<evidence type="ECO:0000259" key="9">
    <source>
        <dbReference type="PROSITE" id="PS50109"/>
    </source>
</evidence>
<dbReference type="InterPro" id="IPR001610">
    <property type="entry name" value="PAC"/>
</dbReference>
<evidence type="ECO:0000256" key="1">
    <source>
        <dbReference type="ARBA" id="ARBA00000085"/>
    </source>
</evidence>
<dbReference type="SUPFAM" id="SSF47384">
    <property type="entry name" value="Homodimeric domain of signal transducing histidine kinase"/>
    <property type="match status" value="1"/>
</dbReference>
<dbReference type="PANTHER" id="PTHR43711">
    <property type="entry name" value="TWO-COMPONENT HISTIDINE KINASE"/>
    <property type="match status" value="1"/>
</dbReference>
<keyword evidence="6" id="KW-0902">Two-component regulatory system</keyword>
<protein>
    <recommendedName>
        <fullName evidence="2">histidine kinase</fullName>
        <ecNumber evidence="2">2.7.13.3</ecNumber>
    </recommendedName>
</protein>
<sequence length="837" mass="95598">MKSSPLYLFLKKPWVAGFLTFIILLFVSQYMAYQKYLINENEQKKEIDNHVNLIKEKLQSLVMFSYSATKSLAYIVERSGVPADFDTIAIELLGRNKYFNVLELVDENGFITHVYPSIDNQVVGYNILENTLAGKGAYTPIKKKDFFIDGPVNLKQGGVGIVSRQPIFIDKKFSGFSAVVTKLSDFFNDLNITASHTQRFIYQLSRLNPETGREEFFLEHDMASFKPFAVNIEMFEGKWKLYVVSTKQKFNTGIWFAIYGFTIAIGGSWIVYFFFGQSERLEKFYNAKLVEQETQLRLIYKTTESKIKKSESNLNKAQKVAKLGSWELDLKKNELSWSKEMYRIFEKDPKKFEASQAAFYDIVHPEDKDMVFKIFTDAVKNNKSYQIIYRLDIDKERIKYVEEQCETSYDENQVPEKAFGTVQDITDRKKIETVLKNSELMYRSLTSYAPVVIFNIDKSGKCTYLNEEWIRYSGMTYAESMGLGWQNALHPLDKDRVLSEWQEAFLTNSEFKSEFRIQDKKGEIRNLSAKATKLLDANNEMVGHIGIASDITDRIKNEKELLVYKNNLEELVNQRTEELNDSKEALLNLLEDLNEQSIELEKEKIKAQSADLMKSSFLATMSHELRTPMNSIIGFTSILLKGFAGPLNEEQAKQIGMVKKSGQHLLGLINDILDISKIEAGELKVSSYPFNFGVSLQKTIDFLLPQALKKGLIIEYERYKTDVTLTSDERRVEQVLLNLISNAIKFSYDGVIRVKVDVKDNMLTTQVIDQGIGISKANLNKLFVPFIQLEGGLSRSHEGSGLGLAISKNLMDKLGGTIQVKSELGKGSTFTIALPIN</sequence>
<dbReference type="InterPro" id="IPR004358">
    <property type="entry name" value="Sig_transdc_His_kin-like_C"/>
</dbReference>
<evidence type="ECO:0000256" key="6">
    <source>
        <dbReference type="ARBA" id="ARBA00023012"/>
    </source>
</evidence>
<dbReference type="Gene3D" id="1.10.287.130">
    <property type="match status" value="1"/>
</dbReference>
<dbReference type="SMART" id="SM00388">
    <property type="entry name" value="HisKA"/>
    <property type="match status" value="1"/>
</dbReference>
<evidence type="ECO:0000256" key="3">
    <source>
        <dbReference type="ARBA" id="ARBA00022553"/>
    </source>
</evidence>
<feature type="coiled-coil region" evidence="7">
    <location>
        <begin position="517"/>
        <end position="610"/>
    </location>
</feature>
<keyword evidence="4" id="KW-0808">Transferase</keyword>
<dbReference type="Gene3D" id="3.30.450.20">
    <property type="entry name" value="PAS domain"/>
    <property type="match status" value="2"/>
</dbReference>
<dbReference type="Pfam" id="PF02518">
    <property type="entry name" value="HATPase_c"/>
    <property type="match status" value="1"/>
</dbReference>
<keyword evidence="7" id="KW-0175">Coiled coil</keyword>
<dbReference type="Gene3D" id="2.10.70.100">
    <property type="match status" value="1"/>
</dbReference>
<dbReference type="CDD" id="cd00130">
    <property type="entry name" value="PAS"/>
    <property type="match status" value="2"/>
</dbReference>
<organism evidence="13 14">
    <name type="scientific">Mariniflexile ostreae</name>
    <dbReference type="NCBI Taxonomy" id="1520892"/>
    <lineage>
        <taxon>Bacteria</taxon>
        <taxon>Pseudomonadati</taxon>
        <taxon>Bacteroidota</taxon>
        <taxon>Flavobacteriia</taxon>
        <taxon>Flavobacteriales</taxon>
        <taxon>Flavobacteriaceae</taxon>
        <taxon>Mariniflexile</taxon>
    </lineage>
</organism>
<evidence type="ECO:0000256" key="4">
    <source>
        <dbReference type="ARBA" id="ARBA00022679"/>
    </source>
</evidence>
<dbReference type="PROSITE" id="PS50839">
    <property type="entry name" value="CHASE"/>
    <property type="match status" value="1"/>
</dbReference>
<dbReference type="PROSITE" id="PS50112">
    <property type="entry name" value="PAS"/>
    <property type="match status" value="1"/>
</dbReference>
<feature type="transmembrane region" description="Helical" evidence="8">
    <location>
        <begin position="14"/>
        <end position="33"/>
    </location>
</feature>
<dbReference type="EC" id="2.7.13.3" evidence="2"/>
<keyword evidence="8" id="KW-1133">Transmembrane helix</keyword>
<keyword evidence="5" id="KW-0418">Kinase</keyword>
<dbReference type="RefSeq" id="WP_379859764.1">
    <property type="nucleotide sequence ID" value="NZ_JBHMFC010000008.1"/>
</dbReference>
<dbReference type="PRINTS" id="PR00344">
    <property type="entry name" value="BCTRLSENSOR"/>
</dbReference>
<dbReference type="Pfam" id="PF00512">
    <property type="entry name" value="HisKA"/>
    <property type="match status" value="1"/>
</dbReference>
<feature type="domain" description="Histidine kinase" evidence="9">
    <location>
        <begin position="620"/>
        <end position="837"/>
    </location>
</feature>
<dbReference type="InterPro" id="IPR035965">
    <property type="entry name" value="PAS-like_dom_sf"/>
</dbReference>
<dbReference type="SMART" id="SM00086">
    <property type="entry name" value="PAC"/>
    <property type="match status" value="2"/>
</dbReference>
<keyword evidence="8" id="KW-0472">Membrane</keyword>
<keyword evidence="14" id="KW-1185">Reference proteome</keyword>
<feature type="domain" description="CHASE" evidence="12">
    <location>
        <begin position="111"/>
        <end position="190"/>
    </location>
</feature>
<dbReference type="PANTHER" id="PTHR43711:SF29">
    <property type="entry name" value="HISTIDINE KINASE"/>
    <property type="match status" value="1"/>
</dbReference>
<evidence type="ECO:0000256" key="7">
    <source>
        <dbReference type="SAM" id="Coils"/>
    </source>
</evidence>
<dbReference type="GO" id="GO:0005524">
    <property type="term" value="F:ATP binding"/>
    <property type="evidence" value="ECO:0007669"/>
    <property type="project" value="UniProtKB-KW"/>
</dbReference>
<comment type="catalytic activity">
    <reaction evidence="1">
        <text>ATP + protein L-histidine = ADP + protein N-phospho-L-histidine.</text>
        <dbReference type="EC" id="2.7.13.3"/>
    </reaction>
</comment>
<dbReference type="CDD" id="cd16922">
    <property type="entry name" value="HATPase_EvgS-ArcB-TorS-like"/>
    <property type="match status" value="1"/>
</dbReference>
<keyword evidence="3" id="KW-0597">Phosphoprotein</keyword>
<dbReference type="PROSITE" id="PS50109">
    <property type="entry name" value="HIS_KIN"/>
    <property type="match status" value="1"/>
</dbReference>
<dbReference type="InterPro" id="IPR013655">
    <property type="entry name" value="PAS_fold_3"/>
</dbReference>
<dbReference type="Gene3D" id="3.30.565.10">
    <property type="entry name" value="Histidine kinase-like ATPase, C-terminal domain"/>
    <property type="match status" value="1"/>
</dbReference>
<feature type="transmembrane region" description="Helical" evidence="8">
    <location>
        <begin position="254"/>
        <end position="275"/>
    </location>
</feature>
<keyword evidence="13" id="KW-0547">Nucleotide-binding</keyword>
<dbReference type="SUPFAM" id="SSF55785">
    <property type="entry name" value="PYP-like sensor domain (PAS domain)"/>
    <property type="match status" value="2"/>
</dbReference>
<dbReference type="SMART" id="SM00091">
    <property type="entry name" value="PAS"/>
    <property type="match status" value="2"/>
</dbReference>
<dbReference type="InterPro" id="IPR036890">
    <property type="entry name" value="HATPase_C_sf"/>
</dbReference>
<proteinExistence type="predicted"/>
<dbReference type="NCBIfam" id="TIGR00229">
    <property type="entry name" value="sensory_box"/>
    <property type="match status" value="1"/>
</dbReference>
<name>A0ABV5F871_9FLAO</name>
<dbReference type="CDD" id="cd00082">
    <property type="entry name" value="HisKA"/>
    <property type="match status" value="1"/>
</dbReference>
<keyword evidence="13" id="KW-0067">ATP-binding</keyword>
<comment type="caution">
    <text evidence="13">The sequence shown here is derived from an EMBL/GenBank/DDBJ whole genome shotgun (WGS) entry which is preliminary data.</text>
</comment>
<evidence type="ECO:0000256" key="5">
    <source>
        <dbReference type="ARBA" id="ARBA00022777"/>
    </source>
</evidence>
<evidence type="ECO:0000259" key="10">
    <source>
        <dbReference type="PROSITE" id="PS50112"/>
    </source>
</evidence>
<evidence type="ECO:0000259" key="12">
    <source>
        <dbReference type="PROSITE" id="PS50839"/>
    </source>
</evidence>
<dbReference type="Proteomes" id="UP001589585">
    <property type="component" value="Unassembled WGS sequence"/>
</dbReference>
<dbReference type="SUPFAM" id="SSF55874">
    <property type="entry name" value="ATPase domain of HSP90 chaperone/DNA topoisomerase II/histidine kinase"/>
    <property type="match status" value="1"/>
</dbReference>
<dbReference type="SMART" id="SM00387">
    <property type="entry name" value="HATPase_c"/>
    <property type="match status" value="1"/>
</dbReference>
<dbReference type="InterPro" id="IPR003594">
    <property type="entry name" value="HATPase_dom"/>
</dbReference>
<evidence type="ECO:0000256" key="2">
    <source>
        <dbReference type="ARBA" id="ARBA00012438"/>
    </source>
</evidence>
<dbReference type="SMART" id="SM01079">
    <property type="entry name" value="CHASE"/>
    <property type="match status" value="1"/>
</dbReference>
<gene>
    <name evidence="13" type="ORF">ACFFU9_02355</name>
</gene>